<evidence type="ECO:0000259" key="1">
    <source>
        <dbReference type="Pfam" id="PF00884"/>
    </source>
</evidence>
<dbReference type="InterPro" id="IPR000917">
    <property type="entry name" value="Sulfatase_N"/>
</dbReference>
<dbReference type="Pfam" id="PF00884">
    <property type="entry name" value="Sulfatase"/>
    <property type="match status" value="1"/>
</dbReference>
<evidence type="ECO:0000313" key="3">
    <source>
        <dbReference type="Proteomes" id="UP000665026"/>
    </source>
</evidence>
<keyword evidence="2" id="KW-0378">Hydrolase</keyword>
<dbReference type="KEGG" id="cact:HZ995_03005"/>
<accession>A0A975I7Z6</accession>
<organism evidence="2 3">
    <name type="scientific">Cognatishimia activa</name>
    <dbReference type="NCBI Taxonomy" id="1715691"/>
    <lineage>
        <taxon>Bacteria</taxon>
        <taxon>Pseudomonadati</taxon>
        <taxon>Pseudomonadota</taxon>
        <taxon>Alphaproteobacteria</taxon>
        <taxon>Rhodobacterales</taxon>
        <taxon>Paracoccaceae</taxon>
        <taxon>Cognatishimia</taxon>
    </lineage>
</organism>
<protein>
    <submittedName>
        <fullName evidence="2">Sulfatase-like hydrolase/transferase</fullName>
    </submittedName>
</protein>
<dbReference type="Gene3D" id="3.40.720.10">
    <property type="entry name" value="Alkaline Phosphatase, subunit A"/>
    <property type="match status" value="1"/>
</dbReference>
<dbReference type="EMBL" id="CP060010">
    <property type="protein sequence ID" value="QTN36504.1"/>
    <property type="molecule type" value="Genomic_DNA"/>
</dbReference>
<dbReference type="InterPro" id="IPR017850">
    <property type="entry name" value="Alkaline_phosphatase_core_sf"/>
</dbReference>
<dbReference type="GO" id="GO:0004065">
    <property type="term" value="F:arylsulfatase activity"/>
    <property type="evidence" value="ECO:0007669"/>
    <property type="project" value="TreeGrafter"/>
</dbReference>
<dbReference type="AlphaFoldDB" id="A0A975I7Z6"/>
<reference evidence="2" key="1">
    <citation type="submission" date="2020-07" db="EMBL/GenBank/DDBJ databases">
        <title>Genome sequences of bacteria associated with the marine, planktonic diatom Thalassiosira profunda strain ECT2AJA-044.</title>
        <authorList>
            <person name="Gargas C.B."/>
            <person name="Roberts W.R."/>
            <person name="Alverson A.J."/>
        </authorList>
    </citation>
    <scope>NUCLEOTIDE SEQUENCE</scope>
    <source>
        <strain evidence="2">ECT2AJA-044</strain>
    </source>
</reference>
<sequence length="472" mass="52535">MSKGLVVILSDEHRIDAMGCVGHPFVRTPNLDALAKKGTVFTDAYTPSPICVPTRAAFATGKHVHQTGYWDNSMPYLGTPDSWGHVLQRGGVQVESIGKLHYRDPSDPVGFDKIHIPMMVKDGVGMVFASVRREEHRISPEGRMLGDYIGPGESSYTRYDEAVVARTEQWFQEKSQEEGDHDWCLYVGLVAPHFPLVCPEPFFSRYREMDLPEPKLLPRDGYVRHPWIEKQNAFQDSEELFKSPEERKDAIAAYWGLCEWLDHNIGRVLTALSESGLEADVIYASDHGDNTGARGLWGKSNMYREAVGIPLIASVDGIPKGTCDTPVSLLDIAETIPRYFGLEWDGDRPGRPLQDIASEPADLEREVISQYHAIGAVSGSYMLRKGKWKYIEYAGFDPELFDLENDPEETVNVAQDRPDVCAMLAKTLREHVVPEVVEVEAFAGQDRLIESFGGMEAALKIGGKGATPPPKS</sequence>
<dbReference type="PANTHER" id="PTHR46615">
    <property type="entry name" value="ARYLSULFATASE K"/>
    <property type="match status" value="1"/>
</dbReference>
<dbReference type="PANTHER" id="PTHR46615:SF1">
    <property type="entry name" value="ARYLSULFATASE K"/>
    <property type="match status" value="1"/>
</dbReference>
<dbReference type="Proteomes" id="UP000665026">
    <property type="component" value="Chromosome"/>
</dbReference>
<dbReference type="RefSeq" id="WP_209357203.1">
    <property type="nucleotide sequence ID" value="NZ_CP060010.1"/>
</dbReference>
<dbReference type="InterPro" id="IPR051849">
    <property type="entry name" value="GAG-degrading_sulfatase"/>
</dbReference>
<name>A0A975I7Z6_9RHOB</name>
<feature type="domain" description="Sulfatase N-terminal" evidence="1">
    <location>
        <begin position="5"/>
        <end position="341"/>
    </location>
</feature>
<dbReference type="SUPFAM" id="SSF53649">
    <property type="entry name" value="Alkaline phosphatase-like"/>
    <property type="match status" value="1"/>
</dbReference>
<evidence type="ECO:0000313" key="2">
    <source>
        <dbReference type="EMBL" id="QTN36504.1"/>
    </source>
</evidence>
<gene>
    <name evidence="2" type="ORF">HZ995_03005</name>
</gene>
<proteinExistence type="predicted"/>
<dbReference type="CDD" id="cd16037">
    <property type="entry name" value="sulfatase_like"/>
    <property type="match status" value="1"/>
</dbReference>
<dbReference type="GO" id="GO:0015024">
    <property type="term" value="F:glucuronate-2-sulfatase activity"/>
    <property type="evidence" value="ECO:0007669"/>
    <property type="project" value="TreeGrafter"/>
</dbReference>